<dbReference type="AlphaFoldDB" id="A0A1F8BJI5"/>
<name>A0A1F8BJI5_9BACT</name>
<dbReference type="EMBL" id="MGHH01000013">
    <property type="protein sequence ID" value="OGM64172.1"/>
    <property type="molecule type" value="Genomic_DNA"/>
</dbReference>
<evidence type="ECO:0000313" key="1">
    <source>
        <dbReference type="EMBL" id="OGM64172.1"/>
    </source>
</evidence>
<comment type="caution">
    <text evidence="1">The sequence shown here is derived from an EMBL/GenBank/DDBJ whole genome shotgun (WGS) entry which is preliminary data.</text>
</comment>
<accession>A0A1F8BJI5</accession>
<evidence type="ECO:0000313" key="2">
    <source>
        <dbReference type="Proteomes" id="UP000176725"/>
    </source>
</evidence>
<proteinExistence type="predicted"/>
<dbReference type="Proteomes" id="UP000176725">
    <property type="component" value="Unassembled WGS sequence"/>
</dbReference>
<organism evidence="1 2">
    <name type="scientific">Candidatus Woesebacteria bacterium RIFCSPLOWO2_01_FULL_39_25</name>
    <dbReference type="NCBI Taxonomy" id="1802521"/>
    <lineage>
        <taxon>Bacteria</taxon>
        <taxon>Candidatus Woeseibacteriota</taxon>
    </lineage>
</organism>
<gene>
    <name evidence="1" type="ORF">A2893_03545</name>
</gene>
<dbReference type="STRING" id="1802521.A2893_03545"/>
<reference evidence="1 2" key="1">
    <citation type="journal article" date="2016" name="Nat. Commun.">
        <title>Thousands of microbial genomes shed light on interconnected biogeochemical processes in an aquifer system.</title>
        <authorList>
            <person name="Anantharaman K."/>
            <person name="Brown C.T."/>
            <person name="Hug L.A."/>
            <person name="Sharon I."/>
            <person name="Castelle C.J."/>
            <person name="Probst A.J."/>
            <person name="Thomas B.C."/>
            <person name="Singh A."/>
            <person name="Wilkins M.J."/>
            <person name="Karaoz U."/>
            <person name="Brodie E.L."/>
            <person name="Williams K.H."/>
            <person name="Hubbard S.S."/>
            <person name="Banfield J.F."/>
        </authorList>
    </citation>
    <scope>NUCLEOTIDE SEQUENCE [LARGE SCALE GENOMIC DNA]</scope>
</reference>
<sequence length="76" mass="8393">MTEFDPKNPLGGILSPRAFDSLFNMKVKYLGAHGLDMVTVNAITIKIARGDLHFTEEELTALKNFNESIGDPTVKI</sequence>
<protein>
    <submittedName>
        <fullName evidence="1">Uncharacterized protein</fullName>
    </submittedName>
</protein>